<keyword evidence="3" id="KW-1185">Reference proteome</keyword>
<feature type="domain" description="CD-NTase associated protein 4-like DNA endonuclease" evidence="1">
    <location>
        <begin position="15"/>
        <end position="208"/>
    </location>
</feature>
<dbReference type="GO" id="GO:0004518">
    <property type="term" value="F:nuclease activity"/>
    <property type="evidence" value="ECO:0007669"/>
    <property type="project" value="InterPro"/>
</dbReference>
<dbReference type="InterPro" id="IPR025382">
    <property type="entry name" value="Cap4-like_endonuclease_dom"/>
</dbReference>
<sequence>MDKEKYYMNLPKDLSGSIAKNRFRLELLWGISKIIDEHKANNEYTIIFDFKCDIELHKDDELDFYQIKTKKSGNYNSNNLCKKGKNENNSILGKLYALYSPNYNIKLAIVCNKQLKINNKEIDFPEQCFGDLDQDVLDDVRKKLCTELNLNTVCLDNVFYIFDNMDLLNPEDSIRGKLVKSFVDIKGEEPQNPNALYRLVVDSVKEKASYEFDSGTYEDVVKNKGITRSEFDKMLNAHKKESKNGINETQEYINNLSFAKRRRYNIALGNILETQQSESLRLIKIKIYNYIVEHEDSLDDIESYLKEISKLFDDDFDVEFTDDMKSVQYIMIYYMYASGGIL</sequence>
<organism evidence="2 3">
    <name type="scientific">Anaerococcus tetradius</name>
    <dbReference type="NCBI Taxonomy" id="33036"/>
    <lineage>
        <taxon>Bacteria</taxon>
        <taxon>Bacillati</taxon>
        <taxon>Bacillota</taxon>
        <taxon>Tissierellia</taxon>
        <taxon>Tissierellales</taxon>
        <taxon>Peptoniphilaceae</taxon>
        <taxon>Anaerococcus</taxon>
    </lineage>
</organism>
<comment type="caution">
    <text evidence="2">The sequence shown here is derived from an EMBL/GenBank/DDBJ whole genome shotgun (WGS) entry which is preliminary data.</text>
</comment>
<reference evidence="3" key="1">
    <citation type="submission" date="2016-01" db="EMBL/GenBank/DDBJ databases">
        <authorList>
            <person name="Mitreva M."/>
            <person name="Pepin K.H."/>
            <person name="Mihindukulasuriya K.A."/>
            <person name="Fulton R."/>
            <person name="Fronick C."/>
            <person name="O'Laughlin M."/>
            <person name="Miner T."/>
            <person name="Herter B."/>
            <person name="Rosa B.A."/>
            <person name="Cordes M."/>
            <person name="Tomlinson C."/>
            <person name="Wollam A."/>
            <person name="Palsikar V.B."/>
            <person name="Mardis E.R."/>
            <person name="Wilson R.K."/>
        </authorList>
    </citation>
    <scope>NUCLEOTIDE SEQUENCE [LARGE SCALE GENOMIC DNA]</scope>
    <source>
        <strain evidence="3">MJR8151</strain>
    </source>
</reference>
<dbReference type="Pfam" id="PF14130">
    <property type="entry name" value="Cap4_nuclease"/>
    <property type="match status" value="1"/>
</dbReference>
<evidence type="ECO:0000313" key="3">
    <source>
        <dbReference type="Proteomes" id="UP000070383"/>
    </source>
</evidence>
<proteinExistence type="predicted"/>
<gene>
    <name evidence="2" type="ORF">HMPREF3200_01241</name>
</gene>
<evidence type="ECO:0000313" key="2">
    <source>
        <dbReference type="EMBL" id="KWZ77588.1"/>
    </source>
</evidence>
<dbReference type="PATRIC" id="fig|33036.3.peg.1229"/>
<dbReference type="EMBL" id="LRPM01000047">
    <property type="protein sequence ID" value="KWZ77588.1"/>
    <property type="molecule type" value="Genomic_DNA"/>
</dbReference>
<dbReference type="RefSeq" id="WP_060929531.1">
    <property type="nucleotide sequence ID" value="NZ_KQ955281.1"/>
</dbReference>
<evidence type="ECO:0000259" key="1">
    <source>
        <dbReference type="Pfam" id="PF14130"/>
    </source>
</evidence>
<accession>A0A133KDD3</accession>
<dbReference type="OrthoDB" id="2080250at2"/>
<name>A0A133KDD3_9FIRM</name>
<protein>
    <recommendedName>
        <fullName evidence="1">CD-NTase associated protein 4-like DNA endonuclease domain-containing protein</fullName>
    </recommendedName>
</protein>
<dbReference type="STRING" id="33036.HMPREF3200_01241"/>
<dbReference type="Proteomes" id="UP000070383">
    <property type="component" value="Unassembled WGS sequence"/>
</dbReference>
<dbReference type="AlphaFoldDB" id="A0A133KDD3"/>